<organism evidence="1 2">
    <name type="scientific">Iodobacter violaceini</name>
    <dbReference type="NCBI Taxonomy" id="3044271"/>
    <lineage>
        <taxon>Bacteria</taxon>
        <taxon>Pseudomonadati</taxon>
        <taxon>Pseudomonadota</taxon>
        <taxon>Betaproteobacteria</taxon>
        <taxon>Neisseriales</taxon>
        <taxon>Chitinibacteraceae</taxon>
        <taxon>Iodobacter</taxon>
    </lineage>
</organism>
<reference evidence="1 2" key="1">
    <citation type="submission" date="2020-03" db="EMBL/GenBank/DDBJ databases">
        <title>Draft genome sequence of environmentally isolated violet-colored cultures.</title>
        <authorList>
            <person name="Wilson H.S."/>
        </authorList>
    </citation>
    <scope>NUCLEOTIDE SEQUENCE [LARGE SCALE GENOMIC DNA]</scope>
    <source>
        <strain evidence="1 2">HSC-16F04</strain>
    </source>
</reference>
<dbReference type="RefSeq" id="WP_166823078.1">
    <property type="nucleotide sequence ID" value="NZ_JAAOLX010000002.1"/>
</dbReference>
<dbReference type="Proteomes" id="UP000712570">
    <property type="component" value="Unassembled WGS sequence"/>
</dbReference>
<sequence length="145" mass="16328">MAKDIFISSHNAISNRFAIFEDNEKIAFMYLTESGSQKPVKDAIAYSRIPPIAKVDWDRIKQYGDAPLLEQSMASSDAVIANPLEKDCSFRWSKDGHAVAILRNGKPIAFTSATERFGFSKAVSKLSHLANVWDQKKYESFFCKN</sequence>
<proteinExistence type="predicted"/>
<keyword evidence="2" id="KW-1185">Reference proteome</keyword>
<dbReference type="EMBL" id="JAAOLX010000002">
    <property type="protein sequence ID" value="NHQ85562.1"/>
    <property type="molecule type" value="Genomic_DNA"/>
</dbReference>
<evidence type="ECO:0000313" key="1">
    <source>
        <dbReference type="EMBL" id="NHQ85562.1"/>
    </source>
</evidence>
<name>A0ABX0KP49_9NEIS</name>
<gene>
    <name evidence="1" type="ORF">HA050_05450</name>
</gene>
<evidence type="ECO:0000313" key="2">
    <source>
        <dbReference type="Proteomes" id="UP000712570"/>
    </source>
</evidence>
<accession>A0ABX0KP49</accession>
<comment type="caution">
    <text evidence="1">The sequence shown here is derived from an EMBL/GenBank/DDBJ whole genome shotgun (WGS) entry which is preliminary data.</text>
</comment>
<protein>
    <submittedName>
        <fullName evidence="1">Uncharacterized protein</fullName>
    </submittedName>
</protein>